<dbReference type="EMBL" id="FMYV01000004">
    <property type="protein sequence ID" value="SDC46002.1"/>
    <property type="molecule type" value="Genomic_DNA"/>
</dbReference>
<dbReference type="Proteomes" id="UP000199322">
    <property type="component" value="Unassembled WGS sequence"/>
</dbReference>
<dbReference type="RefSeq" id="WP_091403497.1">
    <property type="nucleotide sequence ID" value="NZ_FMYV01000004.1"/>
</dbReference>
<protein>
    <recommendedName>
        <fullName evidence="3">IrrE N-terminal-like domain-containing protein</fullName>
    </recommendedName>
</protein>
<proteinExistence type="predicted"/>
<dbReference type="AlphaFoldDB" id="A0A1G6LRV4"/>
<evidence type="ECO:0000313" key="1">
    <source>
        <dbReference type="EMBL" id="SDC46002.1"/>
    </source>
</evidence>
<gene>
    <name evidence="1" type="ORF">SAMN04488588_1126</name>
</gene>
<accession>A0A1G6LRV4</accession>
<sequence>MIEKIDVKTVSINSLNYDISIVEKPSIGNEIKDGVINFSDTTIQINKDVSLERAKEILAHEIIHGLFEGMAINNEENVERVTERLLNFIKLNKRVLDFLGDRL</sequence>
<evidence type="ECO:0000313" key="2">
    <source>
        <dbReference type="Proteomes" id="UP000199322"/>
    </source>
</evidence>
<reference evidence="1 2" key="1">
    <citation type="submission" date="2016-10" db="EMBL/GenBank/DDBJ databases">
        <authorList>
            <person name="de Groot N.N."/>
        </authorList>
    </citation>
    <scope>NUCLEOTIDE SEQUENCE [LARGE SCALE GENOMIC DNA]</scope>
    <source>
        <strain evidence="1 2">WG14</strain>
    </source>
</reference>
<name>A0A1G6LRV4_9BACT</name>
<evidence type="ECO:0008006" key="3">
    <source>
        <dbReference type="Google" id="ProtNLM"/>
    </source>
</evidence>
<dbReference type="Gene3D" id="1.10.10.2910">
    <property type="match status" value="1"/>
</dbReference>
<keyword evidence="2" id="KW-1185">Reference proteome</keyword>
<organism evidence="1 2">
    <name type="scientific">Geotoga petraea</name>
    <dbReference type="NCBI Taxonomy" id="28234"/>
    <lineage>
        <taxon>Bacteria</taxon>
        <taxon>Thermotogati</taxon>
        <taxon>Thermotogota</taxon>
        <taxon>Thermotogae</taxon>
        <taxon>Petrotogales</taxon>
        <taxon>Petrotogaceae</taxon>
        <taxon>Geotoga</taxon>
    </lineage>
</organism>
<dbReference type="STRING" id="28234.SAMN04488588_1126"/>